<evidence type="ECO:0000256" key="1">
    <source>
        <dbReference type="SAM" id="Phobius"/>
    </source>
</evidence>
<keyword evidence="1" id="KW-0472">Membrane</keyword>
<dbReference type="EMBL" id="BAAATZ010000009">
    <property type="protein sequence ID" value="GAA2726155.1"/>
    <property type="molecule type" value="Genomic_DNA"/>
</dbReference>
<reference evidence="2 3" key="1">
    <citation type="journal article" date="2019" name="Int. J. Syst. Evol. Microbiol.">
        <title>The Global Catalogue of Microorganisms (GCM) 10K type strain sequencing project: providing services to taxonomists for standard genome sequencing and annotation.</title>
        <authorList>
            <consortium name="The Broad Institute Genomics Platform"/>
            <consortium name="The Broad Institute Genome Sequencing Center for Infectious Disease"/>
            <person name="Wu L."/>
            <person name="Ma J."/>
        </authorList>
    </citation>
    <scope>NUCLEOTIDE SEQUENCE [LARGE SCALE GENOMIC DNA]</scope>
    <source>
        <strain evidence="2 3">JCM 8201</strain>
    </source>
</reference>
<evidence type="ECO:0000313" key="3">
    <source>
        <dbReference type="Proteomes" id="UP001501842"/>
    </source>
</evidence>
<name>A0ABN3U7M8_9ACTN</name>
<dbReference type="RefSeq" id="WP_344450779.1">
    <property type="nucleotide sequence ID" value="NZ_BAAATZ010000009.1"/>
</dbReference>
<sequence length="1165" mass="122873">MGLDDLTETELRLYTAVADGSPVDLTEAADRTVRASALTLLLHDPPPPDGVPGLRLRGARVTGRLRLRGTVIDHPLVFTECEFDEPPQFMESITRTLRFVRCRMPGLGLARLRLDGALSLKGSVITGQVNLDHAQIDGELHLSGATLGDDPAGEALLGESLLVTGRANFDAGFTATGSVRLPHARFGSAVRFSDARITSADQWSALRLDNAHIGGSFTLRSAAVANPGRVAIAAGGLRADGALWLNEGFSAVGEVRFIGATLRAALTLTDARLQDSSLNLEAASLSGLHARGLVVEGGQVRLVNARLTGDLELFGARLTAVPNSAALAADGMTAATARLDGLTAEGRVSLRNTDIGEIHLSHARLKAGPDGHALRGDRIRSGGLSADSLHAEGRVLLRGAAFTGDVRMGDCRLTPDADGQCLDADNMEAVNVLLPRLHAAGRLSLVNARVTGDLDLSSSRLEVGDRALDAAGLTAGSVRSAGLVSEGHVVFSDSRVTRELDLTDAHLKARGGSLTATGLEAGGILARRLRAEGPVDFDDSRLVREMDLAEARIGTHGAGRRALSAVSLVAGGVCVRGLEAEGPLVFDDARLTRNLELHGAKLGMDGEGLSLSADGLEAGGISADGLVAEGRISLLGSQIAGDVVLTGAQVGADVDGRAVSAAGLNAVHLIADDAGFEGRVSLRGAQVAGDFRLAGARITSEIDGVALLCNGLVAGQVLLDRLSARGRISLRGAQITADLSAEDAVFVGDSEGKAFAAEGLSAVNVRMARLRAEGKVSLRGSQLSGVVEFADAHLTAAGTDPALLASWMTAGGLLLNGLTAAGRIVLRGSQVTGQTHLDDVRLTGDGEYAILADGLNTRTLRLRGARIEGEINLRGARISDLFTALDTEFVNPGRVALRLSLAEVVGDVFLTRTRFEGTLRVAEARIGRTLQLRDTVLERPEGRALAAKGLQAGRLLFEHTRLDGIVQLSHARLGILEDDPENWPEAIELDGLTYEALEPRLDPQTRLDWLGRDPRGFQPQPYEQLAAHYTALGQQRHAQTVLLARERRQGRTASRASRMWGRLQDVTVGYGYQPMRAATWLALLVVIGSVVFSITEPGPVKADEHPDFNPVMYTVDLLLPIVDLGQERAFNPVGPYQWFSYLLVAAGWILATTIAAGAARTIGRR</sequence>
<feature type="transmembrane region" description="Helical" evidence="1">
    <location>
        <begin position="1138"/>
        <end position="1159"/>
    </location>
</feature>
<keyword evidence="1" id="KW-0812">Transmembrane</keyword>
<proteinExistence type="predicted"/>
<protein>
    <recommendedName>
        <fullName evidence="4">Membrane-associated oxidoreductase</fullName>
    </recommendedName>
</protein>
<dbReference type="Proteomes" id="UP001501842">
    <property type="component" value="Unassembled WGS sequence"/>
</dbReference>
<accession>A0ABN3U7M8</accession>
<keyword evidence="1" id="KW-1133">Transmembrane helix</keyword>
<gene>
    <name evidence="2" type="ORF">GCM10010439_27960</name>
</gene>
<evidence type="ECO:0008006" key="4">
    <source>
        <dbReference type="Google" id="ProtNLM"/>
    </source>
</evidence>
<keyword evidence="3" id="KW-1185">Reference proteome</keyword>
<comment type="caution">
    <text evidence="2">The sequence shown here is derived from an EMBL/GenBank/DDBJ whole genome shotgun (WGS) entry which is preliminary data.</text>
</comment>
<evidence type="ECO:0000313" key="2">
    <source>
        <dbReference type="EMBL" id="GAA2726155.1"/>
    </source>
</evidence>
<organism evidence="2 3">
    <name type="scientific">Actinocorallia aurantiaca</name>
    <dbReference type="NCBI Taxonomy" id="46204"/>
    <lineage>
        <taxon>Bacteria</taxon>
        <taxon>Bacillati</taxon>
        <taxon>Actinomycetota</taxon>
        <taxon>Actinomycetes</taxon>
        <taxon>Streptosporangiales</taxon>
        <taxon>Thermomonosporaceae</taxon>
        <taxon>Actinocorallia</taxon>
    </lineage>
</organism>